<feature type="binding site" evidence="10">
    <location>
        <position position="181"/>
    </location>
    <ligand>
        <name>ATP</name>
        <dbReference type="ChEBI" id="CHEBI:30616"/>
    </ligand>
</feature>
<dbReference type="PROSITE" id="PS50011">
    <property type="entry name" value="PROTEIN_KINASE_DOM"/>
    <property type="match status" value="1"/>
</dbReference>
<dbReference type="InterPro" id="IPR011009">
    <property type="entry name" value="Kinase-like_dom_sf"/>
</dbReference>
<evidence type="ECO:0000259" key="11">
    <source>
        <dbReference type="PROSITE" id="PS50011"/>
    </source>
</evidence>
<evidence type="ECO:0000256" key="6">
    <source>
        <dbReference type="ARBA" id="ARBA00022840"/>
    </source>
</evidence>
<evidence type="ECO:0000313" key="12">
    <source>
        <dbReference type="EMBL" id="KIY47862.1"/>
    </source>
</evidence>
<evidence type="ECO:0000313" key="13">
    <source>
        <dbReference type="Proteomes" id="UP000054144"/>
    </source>
</evidence>
<dbReference type="Pfam" id="PF00069">
    <property type="entry name" value="Pkinase"/>
    <property type="match status" value="2"/>
</dbReference>
<comment type="catalytic activity">
    <reaction evidence="9">
        <text>L-seryl-[protein] + ATP = O-phospho-L-seryl-[protein] + ADP + H(+)</text>
        <dbReference type="Rhea" id="RHEA:17989"/>
        <dbReference type="Rhea" id="RHEA-COMP:9863"/>
        <dbReference type="Rhea" id="RHEA-COMP:11604"/>
        <dbReference type="ChEBI" id="CHEBI:15378"/>
        <dbReference type="ChEBI" id="CHEBI:29999"/>
        <dbReference type="ChEBI" id="CHEBI:30616"/>
        <dbReference type="ChEBI" id="CHEBI:83421"/>
        <dbReference type="ChEBI" id="CHEBI:456216"/>
        <dbReference type="EC" id="2.7.11.1"/>
    </reaction>
</comment>
<gene>
    <name evidence="12" type="ORF">FISHEDRAFT_44381</name>
</gene>
<dbReference type="PROSITE" id="PS00107">
    <property type="entry name" value="PROTEIN_KINASE_ATP"/>
    <property type="match status" value="1"/>
</dbReference>
<dbReference type="OrthoDB" id="1405469at2759"/>
<dbReference type="InterPro" id="IPR000719">
    <property type="entry name" value="Prot_kinase_dom"/>
</dbReference>
<protein>
    <recommendedName>
        <fullName evidence="1">non-specific serine/threonine protein kinase</fullName>
        <ecNumber evidence="1">2.7.11.1</ecNumber>
    </recommendedName>
</protein>
<dbReference type="Gene3D" id="3.30.200.20">
    <property type="entry name" value="Phosphorylase Kinase, domain 1"/>
    <property type="match status" value="1"/>
</dbReference>
<evidence type="ECO:0000256" key="10">
    <source>
        <dbReference type="PROSITE-ProRule" id="PRU10141"/>
    </source>
</evidence>
<name>A0A0D7AA52_9AGAR</name>
<keyword evidence="5 12" id="KW-0418">Kinase</keyword>
<accession>A0A0D7AA52</accession>
<sequence>MASTSTLLRSIIIRSTDQLVEDDPEWQPILHAPNQIVLYNPTSHALTIRPSTELLHRRLCPYCRRLLPLDFRQPFDEEMGTLDEDALSDDEMPHARAPDYFRLLAVANETYSRPTTPPSIAPEDNGSGSNPPAFTSVNMAQGYFEMFFEVECKLGMGANGSVFLCQHILDGNRLGHFAVKKVAVGESHSYLLNILKEVRLLETLQHPNIITYHHAWLETSQFSSFGPRIPTLHVLMQWAEGGSLDDLIDVRQGKSSRLHIFHPADPTHHVDTPVAERESSPIPDNIDQLSRSARVRAFRAFQRASPSERERIRKQSDAWKAVHLFSAEEVHSLFSDIVAGLSFLHSRSILHLDLKPANILLTWVEGRMTPRAMLSDFGTSRDMLNTAALRSGNTGTLEYASPESLPSLQTGELRRIDSKSDMWSFGMVLHKLLFFRLPYRHSSDEDGSRVPENEKMDRLEREVREYPGFKSSSDLVAVFTSRHLPSSYLVLLESLLNPSVVQRPSIEKVSKANMEGKVRDSH</sequence>
<evidence type="ECO:0000256" key="8">
    <source>
        <dbReference type="ARBA" id="ARBA00047899"/>
    </source>
</evidence>
<dbReference type="Proteomes" id="UP000054144">
    <property type="component" value="Unassembled WGS sequence"/>
</dbReference>
<dbReference type="CDD" id="cd00180">
    <property type="entry name" value="PKc"/>
    <property type="match status" value="1"/>
</dbReference>
<dbReference type="GO" id="GO:0005737">
    <property type="term" value="C:cytoplasm"/>
    <property type="evidence" value="ECO:0007669"/>
    <property type="project" value="TreeGrafter"/>
</dbReference>
<dbReference type="GO" id="GO:0005524">
    <property type="term" value="F:ATP binding"/>
    <property type="evidence" value="ECO:0007669"/>
    <property type="project" value="UniProtKB-UniRule"/>
</dbReference>
<dbReference type="AlphaFoldDB" id="A0A0D7AA52"/>
<reference evidence="12 13" key="1">
    <citation type="journal article" date="2015" name="Fungal Genet. Biol.">
        <title>Evolution of novel wood decay mechanisms in Agaricales revealed by the genome sequences of Fistulina hepatica and Cylindrobasidium torrendii.</title>
        <authorList>
            <person name="Floudas D."/>
            <person name="Held B.W."/>
            <person name="Riley R."/>
            <person name="Nagy L.G."/>
            <person name="Koehler G."/>
            <person name="Ransdell A.S."/>
            <person name="Younus H."/>
            <person name="Chow J."/>
            <person name="Chiniquy J."/>
            <person name="Lipzen A."/>
            <person name="Tritt A."/>
            <person name="Sun H."/>
            <person name="Haridas S."/>
            <person name="LaButti K."/>
            <person name="Ohm R.A."/>
            <person name="Kues U."/>
            <person name="Blanchette R.A."/>
            <person name="Grigoriev I.V."/>
            <person name="Minto R.E."/>
            <person name="Hibbett D.S."/>
        </authorList>
    </citation>
    <scope>NUCLEOTIDE SEQUENCE [LARGE SCALE GENOMIC DNA]</scope>
    <source>
        <strain evidence="12 13">ATCC 64428</strain>
    </source>
</reference>
<comment type="similarity">
    <text evidence="7">Belongs to the protein kinase superfamily. Ser/Thr protein kinase family. GCN2 subfamily.</text>
</comment>
<dbReference type="Gene3D" id="1.10.510.10">
    <property type="entry name" value="Transferase(Phosphotransferase) domain 1"/>
    <property type="match status" value="1"/>
</dbReference>
<dbReference type="FunFam" id="3.30.200.20:FF:000306">
    <property type="entry name" value="IKS protein kinase"/>
    <property type="match status" value="1"/>
</dbReference>
<dbReference type="PANTHER" id="PTHR11042">
    <property type="entry name" value="EUKARYOTIC TRANSLATION INITIATION FACTOR 2-ALPHA KINASE EIF2-ALPHA KINASE -RELATED"/>
    <property type="match status" value="1"/>
</dbReference>
<dbReference type="SMART" id="SM00220">
    <property type="entry name" value="S_TKc"/>
    <property type="match status" value="1"/>
</dbReference>
<evidence type="ECO:0000256" key="3">
    <source>
        <dbReference type="ARBA" id="ARBA00022679"/>
    </source>
</evidence>
<dbReference type="InterPro" id="IPR008271">
    <property type="entry name" value="Ser/Thr_kinase_AS"/>
</dbReference>
<evidence type="ECO:0000256" key="7">
    <source>
        <dbReference type="ARBA" id="ARBA00037982"/>
    </source>
</evidence>
<dbReference type="InterPro" id="IPR050339">
    <property type="entry name" value="CC_SR_Kinase"/>
</dbReference>
<comment type="catalytic activity">
    <reaction evidence="8">
        <text>L-threonyl-[protein] + ATP = O-phospho-L-threonyl-[protein] + ADP + H(+)</text>
        <dbReference type="Rhea" id="RHEA:46608"/>
        <dbReference type="Rhea" id="RHEA-COMP:11060"/>
        <dbReference type="Rhea" id="RHEA-COMP:11605"/>
        <dbReference type="ChEBI" id="CHEBI:15378"/>
        <dbReference type="ChEBI" id="CHEBI:30013"/>
        <dbReference type="ChEBI" id="CHEBI:30616"/>
        <dbReference type="ChEBI" id="CHEBI:61977"/>
        <dbReference type="ChEBI" id="CHEBI:456216"/>
        <dbReference type="EC" id="2.7.11.1"/>
    </reaction>
</comment>
<proteinExistence type="inferred from homology"/>
<evidence type="ECO:0000256" key="5">
    <source>
        <dbReference type="ARBA" id="ARBA00022777"/>
    </source>
</evidence>
<dbReference type="PROSITE" id="PS00108">
    <property type="entry name" value="PROTEIN_KINASE_ST"/>
    <property type="match status" value="1"/>
</dbReference>
<dbReference type="EC" id="2.7.11.1" evidence="1"/>
<dbReference type="GO" id="GO:0005634">
    <property type="term" value="C:nucleus"/>
    <property type="evidence" value="ECO:0007669"/>
    <property type="project" value="TreeGrafter"/>
</dbReference>
<evidence type="ECO:0000256" key="4">
    <source>
        <dbReference type="ARBA" id="ARBA00022741"/>
    </source>
</evidence>
<evidence type="ECO:0000256" key="2">
    <source>
        <dbReference type="ARBA" id="ARBA00022527"/>
    </source>
</evidence>
<keyword evidence="3" id="KW-0808">Transferase</keyword>
<dbReference type="InterPro" id="IPR017441">
    <property type="entry name" value="Protein_kinase_ATP_BS"/>
</dbReference>
<evidence type="ECO:0000256" key="1">
    <source>
        <dbReference type="ARBA" id="ARBA00012513"/>
    </source>
</evidence>
<organism evidence="12 13">
    <name type="scientific">Fistulina hepatica ATCC 64428</name>
    <dbReference type="NCBI Taxonomy" id="1128425"/>
    <lineage>
        <taxon>Eukaryota</taxon>
        <taxon>Fungi</taxon>
        <taxon>Dikarya</taxon>
        <taxon>Basidiomycota</taxon>
        <taxon>Agaricomycotina</taxon>
        <taxon>Agaricomycetes</taxon>
        <taxon>Agaricomycetidae</taxon>
        <taxon>Agaricales</taxon>
        <taxon>Fistulinaceae</taxon>
        <taxon>Fistulina</taxon>
    </lineage>
</organism>
<keyword evidence="13" id="KW-1185">Reference proteome</keyword>
<dbReference type="SUPFAM" id="SSF56112">
    <property type="entry name" value="Protein kinase-like (PK-like)"/>
    <property type="match status" value="1"/>
</dbReference>
<dbReference type="PANTHER" id="PTHR11042:SF138">
    <property type="entry name" value="SERINE_THREONINE-PROTEIN KINASE IKS1-RELATED"/>
    <property type="match status" value="1"/>
</dbReference>
<keyword evidence="2" id="KW-0723">Serine/threonine-protein kinase</keyword>
<feature type="domain" description="Protein kinase" evidence="11">
    <location>
        <begin position="148"/>
        <end position="522"/>
    </location>
</feature>
<keyword evidence="6 10" id="KW-0067">ATP-binding</keyword>
<dbReference type="GO" id="GO:0004674">
    <property type="term" value="F:protein serine/threonine kinase activity"/>
    <property type="evidence" value="ECO:0007669"/>
    <property type="project" value="UniProtKB-KW"/>
</dbReference>
<dbReference type="EMBL" id="KN881914">
    <property type="protein sequence ID" value="KIY47862.1"/>
    <property type="molecule type" value="Genomic_DNA"/>
</dbReference>
<evidence type="ECO:0000256" key="9">
    <source>
        <dbReference type="ARBA" id="ARBA00048679"/>
    </source>
</evidence>
<keyword evidence="4 10" id="KW-0547">Nucleotide-binding</keyword>